<proteinExistence type="predicted"/>
<dbReference type="AlphaFoldDB" id="A0A0F9IB56"/>
<evidence type="ECO:0000313" key="1">
    <source>
        <dbReference type="EMBL" id="KKM24851.1"/>
    </source>
</evidence>
<organism evidence="1">
    <name type="scientific">marine sediment metagenome</name>
    <dbReference type="NCBI Taxonomy" id="412755"/>
    <lineage>
        <taxon>unclassified sequences</taxon>
        <taxon>metagenomes</taxon>
        <taxon>ecological metagenomes</taxon>
    </lineage>
</organism>
<sequence>MLGRKKVTRRRKEFPLRIGSIYRDPTHGVIYIINGYFLDPDDQRVSNHWTARKVRKNGTLGVEVSFYGGPMVCLDRKYDIVTLCKPKKKEKK</sequence>
<reference evidence="1" key="1">
    <citation type="journal article" date="2015" name="Nature">
        <title>Complex archaea that bridge the gap between prokaryotes and eukaryotes.</title>
        <authorList>
            <person name="Spang A."/>
            <person name="Saw J.H."/>
            <person name="Jorgensen S.L."/>
            <person name="Zaremba-Niedzwiedzka K."/>
            <person name="Martijn J."/>
            <person name="Lind A.E."/>
            <person name="van Eijk R."/>
            <person name="Schleper C."/>
            <person name="Guy L."/>
            <person name="Ettema T.J."/>
        </authorList>
    </citation>
    <scope>NUCLEOTIDE SEQUENCE</scope>
</reference>
<gene>
    <name evidence="1" type="ORF">LCGC14_1601020</name>
</gene>
<comment type="caution">
    <text evidence="1">The sequence shown here is derived from an EMBL/GenBank/DDBJ whole genome shotgun (WGS) entry which is preliminary data.</text>
</comment>
<accession>A0A0F9IB56</accession>
<dbReference type="EMBL" id="LAZR01012837">
    <property type="protein sequence ID" value="KKM24851.1"/>
    <property type="molecule type" value="Genomic_DNA"/>
</dbReference>
<name>A0A0F9IB56_9ZZZZ</name>
<protein>
    <submittedName>
        <fullName evidence="1">Uncharacterized protein</fullName>
    </submittedName>
</protein>